<reference evidence="6" key="1">
    <citation type="submission" date="2020-06" db="EMBL/GenBank/DDBJ databases">
        <title>Draft genome of Bugula neritina, a colonial animal packing powerful symbionts and potential medicines.</title>
        <authorList>
            <person name="Rayko M."/>
        </authorList>
    </citation>
    <scope>NUCLEOTIDE SEQUENCE [LARGE SCALE GENOMIC DNA]</scope>
    <source>
        <strain evidence="6">Kwan_BN1</strain>
    </source>
</reference>
<name>A0A7J7KT83_BUGNE</name>
<evidence type="ECO:0000256" key="4">
    <source>
        <dbReference type="SAM" id="Coils"/>
    </source>
</evidence>
<feature type="compositionally biased region" description="Basic residues" evidence="5">
    <location>
        <begin position="369"/>
        <end position="380"/>
    </location>
</feature>
<keyword evidence="2" id="KW-0539">Nucleus</keyword>
<dbReference type="Proteomes" id="UP000593567">
    <property type="component" value="Unassembled WGS sequence"/>
</dbReference>
<comment type="similarity">
    <text evidence="3">Belongs to the RNA polymerase II subunit 5-mediating protein family.</text>
</comment>
<feature type="compositionally biased region" description="Polar residues" evidence="5">
    <location>
        <begin position="299"/>
        <end position="318"/>
    </location>
</feature>
<dbReference type="Gene3D" id="1.10.287.370">
    <property type="match status" value="1"/>
</dbReference>
<evidence type="ECO:0000256" key="1">
    <source>
        <dbReference type="ARBA" id="ARBA00004123"/>
    </source>
</evidence>
<organism evidence="6 7">
    <name type="scientific">Bugula neritina</name>
    <name type="common">Brown bryozoan</name>
    <name type="synonym">Sertularia neritina</name>
    <dbReference type="NCBI Taxonomy" id="10212"/>
    <lineage>
        <taxon>Eukaryota</taxon>
        <taxon>Metazoa</taxon>
        <taxon>Spiralia</taxon>
        <taxon>Lophotrochozoa</taxon>
        <taxon>Bryozoa</taxon>
        <taxon>Gymnolaemata</taxon>
        <taxon>Cheilostomatida</taxon>
        <taxon>Flustrina</taxon>
        <taxon>Buguloidea</taxon>
        <taxon>Bugulidae</taxon>
        <taxon>Bugula</taxon>
    </lineage>
</organism>
<dbReference type="PANTHER" id="PTHR15111">
    <property type="entry name" value="RNA POLYMERASE II SUBUNIT 5-MEDIATING PROTEIN NNX3"/>
    <property type="match status" value="1"/>
</dbReference>
<dbReference type="GO" id="GO:0005634">
    <property type="term" value="C:nucleus"/>
    <property type="evidence" value="ECO:0007669"/>
    <property type="project" value="UniProtKB-SubCell"/>
</dbReference>
<protein>
    <submittedName>
        <fullName evidence="6">URI1</fullName>
    </submittedName>
</protein>
<dbReference type="CDD" id="cd23159">
    <property type="entry name" value="Prefoldin_URI1"/>
    <property type="match status" value="1"/>
</dbReference>
<evidence type="ECO:0000256" key="2">
    <source>
        <dbReference type="ARBA" id="ARBA00023242"/>
    </source>
</evidence>
<dbReference type="InterPro" id="IPR004127">
    <property type="entry name" value="Prefoldin_subunit_alpha"/>
</dbReference>
<feature type="region of interest" description="Disordered" evidence="5">
    <location>
        <begin position="345"/>
        <end position="380"/>
    </location>
</feature>
<dbReference type="SUPFAM" id="SSF46579">
    <property type="entry name" value="Prefoldin"/>
    <property type="match status" value="1"/>
</dbReference>
<evidence type="ECO:0000256" key="5">
    <source>
        <dbReference type="SAM" id="MobiDB-lite"/>
    </source>
</evidence>
<keyword evidence="7" id="KW-1185">Reference proteome</keyword>
<keyword evidence="4" id="KW-0175">Coiled coil</keyword>
<evidence type="ECO:0000313" key="7">
    <source>
        <dbReference type="Proteomes" id="UP000593567"/>
    </source>
</evidence>
<dbReference type="InterPro" id="IPR009053">
    <property type="entry name" value="Prefoldin"/>
</dbReference>
<proteinExistence type="inferred from homology"/>
<comment type="caution">
    <text evidence="6">The sequence shown here is derived from an EMBL/GenBank/DDBJ whole genome shotgun (WGS) entry which is preliminary data.</text>
</comment>
<feature type="region of interest" description="Disordered" evidence="5">
    <location>
        <begin position="144"/>
        <end position="165"/>
    </location>
</feature>
<dbReference type="AlphaFoldDB" id="A0A7J7KT83"/>
<dbReference type="Pfam" id="PF02996">
    <property type="entry name" value="Prefoldin"/>
    <property type="match status" value="1"/>
</dbReference>
<evidence type="ECO:0000256" key="3">
    <source>
        <dbReference type="ARBA" id="ARBA00038295"/>
    </source>
</evidence>
<feature type="compositionally biased region" description="Basic and acidic residues" evidence="5">
    <location>
        <begin position="319"/>
        <end position="329"/>
    </location>
</feature>
<feature type="coiled-coil region" evidence="4">
    <location>
        <begin position="92"/>
        <end position="126"/>
    </location>
</feature>
<accession>A0A7J7KT83</accession>
<dbReference type="GO" id="GO:0000122">
    <property type="term" value="P:negative regulation of transcription by RNA polymerase II"/>
    <property type="evidence" value="ECO:0007669"/>
    <property type="project" value="TreeGrafter"/>
</dbReference>
<dbReference type="GO" id="GO:0019212">
    <property type="term" value="F:phosphatase inhibitor activity"/>
    <property type="evidence" value="ECO:0007669"/>
    <property type="project" value="TreeGrafter"/>
</dbReference>
<dbReference type="InterPro" id="IPR052255">
    <property type="entry name" value="RNA_pol_II_subunit5-mediator"/>
</dbReference>
<dbReference type="GO" id="GO:0003682">
    <property type="term" value="F:chromatin binding"/>
    <property type="evidence" value="ECO:0007669"/>
    <property type="project" value="TreeGrafter"/>
</dbReference>
<comment type="subcellular location">
    <subcellularLocation>
        <location evidence="1">Nucleus</location>
    </subcellularLocation>
</comment>
<feature type="compositionally biased region" description="Basic and acidic residues" evidence="5">
    <location>
        <begin position="156"/>
        <end position="165"/>
    </location>
</feature>
<gene>
    <name evidence="6" type="ORF">EB796_000331</name>
</gene>
<dbReference type="EMBL" id="VXIV02000055">
    <property type="protein sequence ID" value="KAF6041377.1"/>
    <property type="molecule type" value="Genomic_DNA"/>
</dbReference>
<feature type="compositionally biased region" description="Polar residues" evidence="5">
    <location>
        <begin position="350"/>
        <end position="359"/>
    </location>
</feature>
<feature type="region of interest" description="Disordered" evidence="5">
    <location>
        <begin position="194"/>
        <end position="276"/>
    </location>
</feature>
<sequence>MSMDYAGLQRLTEEQDKAFKNSEEELKKWEKFKEDYEKLQNKIKSLPDQVTYDYMVPFGPLAFMPGQLIHTNEVLVLLGDNWFAEMSAKQSCEVIDRRLADIEKSIQQINEQKRLLKTRKDFTKREFAVDEFDITEEYNSDEERKWRETHRKNVKREKEAEVKSKLSCHTEDDVLKRLEELELQELRGKELERLGTGLDSQSKETISDHNTKSVHWESDASGDTALNLPDDSSSDSSESTDSDDSNSNSSSVIHFKHSPRSNTDNDNTLTTQEEGSIVSPADIYKLFWKPKSILKGQRSFEQVKSTAVSTGDTKTGSTSEEKASKYLPPKDNKITAIQENVVERNPVEPLQSSQPQTAGVSDKPSARVSRFKAMRQKRGS</sequence>
<dbReference type="GO" id="GO:0003714">
    <property type="term" value="F:transcription corepressor activity"/>
    <property type="evidence" value="ECO:0007669"/>
    <property type="project" value="TreeGrafter"/>
</dbReference>
<evidence type="ECO:0000313" key="6">
    <source>
        <dbReference type="EMBL" id="KAF6041377.1"/>
    </source>
</evidence>
<feature type="compositionally biased region" description="Polar residues" evidence="5">
    <location>
        <begin position="260"/>
        <end position="274"/>
    </location>
</feature>
<dbReference type="PANTHER" id="PTHR15111:SF0">
    <property type="entry name" value="UNCONVENTIONAL PREFOLDIN RPB5 INTERACTOR 1"/>
    <property type="match status" value="1"/>
</dbReference>
<dbReference type="OrthoDB" id="21413at2759"/>
<feature type="compositionally biased region" description="Basic and acidic residues" evidence="5">
    <location>
        <begin position="201"/>
        <end position="218"/>
    </location>
</feature>
<feature type="region of interest" description="Disordered" evidence="5">
    <location>
        <begin position="298"/>
        <end position="329"/>
    </location>
</feature>